<dbReference type="OrthoDB" id="1259979at2"/>
<proteinExistence type="predicted"/>
<dbReference type="AlphaFoldDB" id="A0A1I3DIF8"/>
<organism evidence="1 2">
    <name type="scientific">Halpernia frigidisoli</name>
    <dbReference type="NCBI Taxonomy" id="1125876"/>
    <lineage>
        <taxon>Bacteria</taxon>
        <taxon>Pseudomonadati</taxon>
        <taxon>Bacteroidota</taxon>
        <taxon>Flavobacteriia</taxon>
        <taxon>Flavobacteriales</taxon>
        <taxon>Weeksellaceae</taxon>
        <taxon>Chryseobacterium group</taxon>
        <taxon>Halpernia</taxon>
    </lineage>
</organism>
<evidence type="ECO:0000313" key="2">
    <source>
        <dbReference type="Proteomes" id="UP000198931"/>
    </source>
</evidence>
<dbReference type="RefSeq" id="WP_090078550.1">
    <property type="nucleotide sequence ID" value="NZ_FOQT01000001.1"/>
</dbReference>
<dbReference type="EMBL" id="FOQT01000001">
    <property type="protein sequence ID" value="SFH86328.1"/>
    <property type="molecule type" value="Genomic_DNA"/>
</dbReference>
<name>A0A1I3DIF8_9FLAO</name>
<evidence type="ECO:0000313" key="1">
    <source>
        <dbReference type="EMBL" id="SFH86328.1"/>
    </source>
</evidence>
<accession>A0A1I3DIF8</accession>
<keyword evidence="2" id="KW-1185">Reference proteome</keyword>
<dbReference type="STRING" id="1125876.SAMN05443292_0476"/>
<sequence>MSTIIIGLFPTQQDAKKLAADLENFGFANEDYIVYINEESKTEDTLWTRLFGGRTPKFIPNEKDALITSVSAKNENEVKAVKEIFSNHEAIHIYELNDVNIEEAKSLDYLKKIVNIRAKAEVYTNPSISSAKHLTLNQGILLN</sequence>
<gene>
    <name evidence="1" type="ORF">SAMN05443292_0476</name>
</gene>
<reference evidence="1 2" key="1">
    <citation type="submission" date="2016-10" db="EMBL/GenBank/DDBJ databases">
        <authorList>
            <person name="de Groot N.N."/>
        </authorList>
    </citation>
    <scope>NUCLEOTIDE SEQUENCE [LARGE SCALE GENOMIC DNA]</scope>
    <source>
        <strain evidence="1 2">DSM 26000</strain>
    </source>
</reference>
<protein>
    <submittedName>
        <fullName evidence="1">Uncharacterized protein</fullName>
    </submittedName>
</protein>
<dbReference type="Proteomes" id="UP000198931">
    <property type="component" value="Unassembled WGS sequence"/>
</dbReference>